<dbReference type="SUPFAM" id="SSF48452">
    <property type="entry name" value="TPR-like"/>
    <property type="match status" value="1"/>
</dbReference>
<dbReference type="InterPro" id="IPR011990">
    <property type="entry name" value="TPR-like_helical_dom_sf"/>
</dbReference>
<gene>
    <name evidence="2" type="ORF">HD593_004920</name>
</gene>
<feature type="region of interest" description="Disordered" evidence="1">
    <location>
        <begin position="396"/>
        <end position="461"/>
    </location>
</feature>
<sequence>MCGPDLDVLDPLVRLVDHSLVTVTDGPRYHLPESVGAYALERLAESGETEPAETRHGAYYAGLAEQADLRGRFTEARRSLQETLAPAGDVPADLRDTVAVWHAGFTLLTGGDAPAATPESDDALATWFLGYALFASGKDLGRSEDVMARAMTCFQATGDRWGVAATRSVQTRQAFMRGDLTAAREYGESAHALFEELDDRWGRLQTTYPLAALAETSGDYERAARLHRDGHQLAEELGFWTEAADRLTGLGRIALLNGDFRGAEELHGQAMRVAAEHGYAAGKVHAEIGLALGARREGDLDEAEVRLRRLLAWHRARDFGPGPALLPAELGFVAELHGDARTRWSCTAKGWMWHVPVAIRGHTRSHWRGWPVYTRWQESPHGPPACWGRRPGFANPREPRCRRPNAATWTASPPGTAPPWTGRSSPPSSPPMRPTGMASSTQRPASSPRTTQARPGAFTSRRELRECMGQEDRMDPCRRHHRELRIRPPADGTAFQETLAEFLATYRDWTLDDPALFAQAGAVFDAAAGDQRVDLQLAHQEAVLVVVVAAVGEYHLGALAGPAALAAYLRDGVRQRA</sequence>
<accession>A0A7X0U0A8</accession>
<organism evidence="2 3">
    <name type="scientific">Nonomuraea rubra</name>
    <dbReference type="NCBI Taxonomy" id="46180"/>
    <lineage>
        <taxon>Bacteria</taxon>
        <taxon>Bacillati</taxon>
        <taxon>Actinomycetota</taxon>
        <taxon>Actinomycetes</taxon>
        <taxon>Streptosporangiales</taxon>
        <taxon>Streptosporangiaceae</taxon>
        <taxon>Nonomuraea</taxon>
    </lineage>
</organism>
<evidence type="ECO:0000256" key="1">
    <source>
        <dbReference type="SAM" id="MobiDB-lite"/>
    </source>
</evidence>
<keyword evidence="3" id="KW-1185">Reference proteome</keyword>
<dbReference type="PANTHER" id="PTHR47691:SF3">
    <property type="entry name" value="HTH-TYPE TRANSCRIPTIONAL REGULATOR RV0890C-RELATED"/>
    <property type="match status" value="1"/>
</dbReference>
<dbReference type="Gene3D" id="1.25.40.10">
    <property type="entry name" value="Tetratricopeptide repeat domain"/>
    <property type="match status" value="1"/>
</dbReference>
<evidence type="ECO:0000313" key="3">
    <source>
        <dbReference type="Proteomes" id="UP000565579"/>
    </source>
</evidence>
<evidence type="ECO:0000313" key="2">
    <source>
        <dbReference type="EMBL" id="MBB6550125.1"/>
    </source>
</evidence>
<dbReference type="PANTHER" id="PTHR47691">
    <property type="entry name" value="REGULATOR-RELATED"/>
    <property type="match status" value="1"/>
</dbReference>
<reference evidence="2 3" key="1">
    <citation type="submission" date="2020-08" db="EMBL/GenBank/DDBJ databases">
        <title>Sequencing the genomes of 1000 actinobacteria strains.</title>
        <authorList>
            <person name="Klenk H.-P."/>
        </authorList>
    </citation>
    <scope>NUCLEOTIDE SEQUENCE [LARGE SCALE GENOMIC DNA]</scope>
    <source>
        <strain evidence="2 3">DSM 43768</strain>
    </source>
</reference>
<dbReference type="EMBL" id="JACHMI010000001">
    <property type="protein sequence ID" value="MBB6550125.1"/>
    <property type="molecule type" value="Genomic_DNA"/>
</dbReference>
<name>A0A7X0U0A8_9ACTN</name>
<dbReference type="AlphaFoldDB" id="A0A7X0U0A8"/>
<dbReference type="Proteomes" id="UP000565579">
    <property type="component" value="Unassembled WGS sequence"/>
</dbReference>
<protein>
    <submittedName>
        <fullName evidence="2">Tetratricopeptide (TPR) repeat protein</fullName>
    </submittedName>
</protein>
<comment type="caution">
    <text evidence="2">The sequence shown here is derived from an EMBL/GenBank/DDBJ whole genome shotgun (WGS) entry which is preliminary data.</text>
</comment>
<feature type="compositionally biased region" description="Polar residues" evidence="1">
    <location>
        <begin position="438"/>
        <end position="453"/>
    </location>
</feature>
<proteinExistence type="predicted"/>